<dbReference type="STRING" id="1392250.A0A2I2GC21"/>
<dbReference type="InterPro" id="IPR036465">
    <property type="entry name" value="vWFA_dom_sf"/>
</dbReference>
<protein>
    <submittedName>
        <fullName evidence="3">VWA-like protein</fullName>
    </submittedName>
</protein>
<dbReference type="AlphaFoldDB" id="A0A2I2GC21"/>
<dbReference type="SMART" id="SM00327">
    <property type="entry name" value="VWA"/>
    <property type="match status" value="1"/>
</dbReference>
<dbReference type="VEuPathDB" id="FungiDB:P170DRAFT_329456"/>
<dbReference type="SMART" id="SM00609">
    <property type="entry name" value="VIT"/>
    <property type="match status" value="1"/>
</dbReference>
<feature type="domain" description="VWFA" evidence="1">
    <location>
        <begin position="267"/>
        <end position="442"/>
    </location>
</feature>
<dbReference type="RefSeq" id="XP_024705689.1">
    <property type="nucleotide sequence ID" value="XM_024843359.1"/>
</dbReference>
<keyword evidence="4" id="KW-1185">Reference proteome</keyword>
<dbReference type="PROSITE" id="PS50234">
    <property type="entry name" value="VWFA"/>
    <property type="match status" value="1"/>
</dbReference>
<accession>A0A2I2GC21</accession>
<dbReference type="Proteomes" id="UP000234275">
    <property type="component" value="Unassembled WGS sequence"/>
</dbReference>
<dbReference type="Gene3D" id="3.40.50.410">
    <property type="entry name" value="von Willebrand factor, type A domain"/>
    <property type="match status" value="1"/>
</dbReference>
<dbReference type="Pfam" id="PF08487">
    <property type="entry name" value="VIT"/>
    <property type="match status" value="1"/>
</dbReference>
<evidence type="ECO:0000313" key="3">
    <source>
        <dbReference type="EMBL" id="PLB50387.1"/>
    </source>
</evidence>
<dbReference type="GeneID" id="36551059"/>
<dbReference type="PANTHER" id="PTHR45737">
    <property type="entry name" value="VON WILLEBRAND FACTOR A DOMAIN-CONTAINING PROTEIN 5A"/>
    <property type="match status" value="1"/>
</dbReference>
<feature type="domain" description="VIT" evidence="2">
    <location>
        <begin position="1"/>
        <end position="116"/>
    </location>
</feature>
<dbReference type="EMBL" id="MSFO01000003">
    <property type="protein sequence ID" value="PLB50387.1"/>
    <property type="molecule type" value="Genomic_DNA"/>
</dbReference>
<dbReference type="InterPro" id="IPR002035">
    <property type="entry name" value="VWF_A"/>
</dbReference>
<feature type="non-terminal residue" evidence="3">
    <location>
        <position position="1"/>
    </location>
</feature>
<name>A0A2I2GC21_9EURO</name>
<dbReference type="SUPFAM" id="SSF53300">
    <property type="entry name" value="vWA-like"/>
    <property type="match status" value="1"/>
</dbReference>
<reference evidence="3 4" key="1">
    <citation type="submission" date="2016-12" db="EMBL/GenBank/DDBJ databases">
        <title>The genomes of Aspergillus section Nigri reveals drivers in fungal speciation.</title>
        <authorList>
            <consortium name="DOE Joint Genome Institute"/>
            <person name="Vesth T.C."/>
            <person name="Nybo J."/>
            <person name="Theobald S."/>
            <person name="Brandl J."/>
            <person name="Frisvad J.C."/>
            <person name="Nielsen K.F."/>
            <person name="Lyhne E.K."/>
            <person name="Kogle M.E."/>
            <person name="Kuo A."/>
            <person name="Riley R."/>
            <person name="Clum A."/>
            <person name="Nolan M."/>
            <person name="Lipzen A."/>
            <person name="Salamov A."/>
            <person name="Henrissat B."/>
            <person name="Wiebenga A."/>
            <person name="De Vries R.P."/>
            <person name="Grigoriev I.V."/>
            <person name="Mortensen U.H."/>
            <person name="Andersen M.R."/>
            <person name="Baker S.E."/>
        </authorList>
    </citation>
    <scope>NUCLEOTIDE SEQUENCE [LARGE SCALE GENOMIC DNA]</scope>
    <source>
        <strain evidence="3 4">IBT 23096</strain>
    </source>
</reference>
<evidence type="ECO:0000313" key="4">
    <source>
        <dbReference type="Proteomes" id="UP000234275"/>
    </source>
</evidence>
<dbReference type="InterPro" id="IPR013694">
    <property type="entry name" value="VIT"/>
</dbReference>
<sequence length="606" mass="66399">PLLSVSIDAKLDGNISTTIITQKYRNPSLSPAEHTKYLFPIYDGSAVTSFKCWIGPDKLLEGAVKPKQQARKEFAEAVSKHKAAVLVEELTPEIFETNLGNIPGETDVTVQITLATRLKSNQTTGATTLTIPTSVAPRYGDRPKGYDQPDTAGKEATATQDALHIKVHVSMPESIKKIESQTHLISVDLGSEAGAFDPRKASASLVGRSAALGKDFVLTILSDSKELKVSRALAVPQPDSQKATIALTLSPGDLFRKKFRTHDFTGEVIFIVDRSGSMRGKMPALRDVMNVFVRSLPEHCSFNIVSFGTHYSWLWETSQQYSEATLEKADSDIAGFSANYGGTGVLKVLESIPMHFNKQANVPTNVIVLTDGETWDVENVIKFVREMASTPENNIRFFALGIGDEVSHRLVNGIGVQGGGCAEVINDTRSSLVWQGSVIQMLKNALTPSRLRCSISFAGLMQNGVKGIQAPHTIPPLNAFSQHSVYYMLENGVEELPDTLTVTATTDDDMILSTELPIHRSDTQSIHHLAAKAFIEDYETGHSWLHAEHSALQATDQDAFNRMLEHEAQQLGVKWSIPSKWTSYVAVDRSSQQEHESSLAPAERDE</sequence>
<dbReference type="Pfam" id="PF13768">
    <property type="entry name" value="VWA_3"/>
    <property type="match status" value="1"/>
</dbReference>
<evidence type="ECO:0000259" key="2">
    <source>
        <dbReference type="PROSITE" id="PS51468"/>
    </source>
</evidence>
<organism evidence="3 4">
    <name type="scientific">Aspergillus steynii IBT 23096</name>
    <dbReference type="NCBI Taxonomy" id="1392250"/>
    <lineage>
        <taxon>Eukaryota</taxon>
        <taxon>Fungi</taxon>
        <taxon>Dikarya</taxon>
        <taxon>Ascomycota</taxon>
        <taxon>Pezizomycotina</taxon>
        <taxon>Eurotiomycetes</taxon>
        <taxon>Eurotiomycetidae</taxon>
        <taxon>Eurotiales</taxon>
        <taxon>Aspergillaceae</taxon>
        <taxon>Aspergillus</taxon>
        <taxon>Aspergillus subgen. Circumdati</taxon>
    </lineage>
</organism>
<comment type="caution">
    <text evidence="3">The sequence shown here is derived from an EMBL/GenBank/DDBJ whole genome shotgun (WGS) entry which is preliminary data.</text>
</comment>
<evidence type="ECO:0000259" key="1">
    <source>
        <dbReference type="PROSITE" id="PS50234"/>
    </source>
</evidence>
<feature type="non-terminal residue" evidence="3">
    <location>
        <position position="606"/>
    </location>
</feature>
<dbReference type="OrthoDB" id="1729737at2759"/>
<dbReference type="PROSITE" id="PS51468">
    <property type="entry name" value="VIT"/>
    <property type="match status" value="1"/>
</dbReference>
<proteinExistence type="predicted"/>
<gene>
    <name evidence="3" type="ORF">P170DRAFT_329456</name>
</gene>
<dbReference type="PANTHER" id="PTHR45737:SF4">
    <property type="entry name" value="VON WILLEBRAND DOMAIN PROTEIN (AFU_ORTHOLOGUE AFUA_4G01160)"/>
    <property type="match status" value="1"/>
</dbReference>